<dbReference type="AlphaFoldDB" id="A0A9W7F480"/>
<sequence length="199" mass="22141">MRHGNSEANKAGIISSSPPVATVKHGLTELGQRQARDSSSLFLQSEHVVGGGGALLPPVIVSSDFKRASMTANILRATLLTKFEEVAEVRLEESLRERSFGDLDGGKDDQYGLVWEHDAVDANHVLYNVESVNSVIARTSALVTDLDEEFQDRMIFLVAHGDVLQILQTKFWGVEGEKHRSLQHMETAEWREFDLKKVK</sequence>
<dbReference type="InterPro" id="IPR029033">
    <property type="entry name" value="His_PPase_superfam"/>
</dbReference>
<proteinExistence type="predicted"/>
<dbReference type="EMBL" id="BRXX01000286">
    <property type="protein sequence ID" value="GMI02604.1"/>
    <property type="molecule type" value="Genomic_DNA"/>
</dbReference>
<evidence type="ECO:0000313" key="1">
    <source>
        <dbReference type="EMBL" id="GMI02604.1"/>
    </source>
</evidence>
<dbReference type="Proteomes" id="UP001165160">
    <property type="component" value="Unassembled WGS sequence"/>
</dbReference>
<protein>
    <recommendedName>
        <fullName evidence="3">Phosphoglycerate mutase</fullName>
    </recommendedName>
</protein>
<dbReference type="PANTHER" id="PTHR47821">
    <property type="entry name" value="PHOSPHOGLYCERATE MUTASE FAMILY PROTEIN"/>
    <property type="match status" value="1"/>
</dbReference>
<evidence type="ECO:0008006" key="3">
    <source>
        <dbReference type="Google" id="ProtNLM"/>
    </source>
</evidence>
<name>A0A9W7F480_9STRA</name>
<dbReference type="Pfam" id="PF00300">
    <property type="entry name" value="His_Phos_1"/>
    <property type="match status" value="1"/>
</dbReference>
<organism evidence="1 2">
    <name type="scientific">Triparma verrucosa</name>
    <dbReference type="NCBI Taxonomy" id="1606542"/>
    <lineage>
        <taxon>Eukaryota</taxon>
        <taxon>Sar</taxon>
        <taxon>Stramenopiles</taxon>
        <taxon>Ochrophyta</taxon>
        <taxon>Bolidophyceae</taxon>
        <taxon>Parmales</taxon>
        <taxon>Triparmaceae</taxon>
        <taxon>Triparma</taxon>
    </lineage>
</organism>
<reference evidence="2" key="1">
    <citation type="journal article" date="2023" name="Commun. Biol.">
        <title>Genome analysis of Parmales, the sister group of diatoms, reveals the evolutionary specialization of diatoms from phago-mixotrophs to photoautotrophs.</title>
        <authorList>
            <person name="Ban H."/>
            <person name="Sato S."/>
            <person name="Yoshikawa S."/>
            <person name="Yamada K."/>
            <person name="Nakamura Y."/>
            <person name="Ichinomiya M."/>
            <person name="Sato N."/>
            <person name="Blanc-Mathieu R."/>
            <person name="Endo H."/>
            <person name="Kuwata A."/>
            <person name="Ogata H."/>
        </authorList>
    </citation>
    <scope>NUCLEOTIDE SEQUENCE [LARGE SCALE GENOMIC DNA]</scope>
    <source>
        <strain evidence="2">NIES 3699</strain>
    </source>
</reference>
<dbReference type="CDD" id="cd07067">
    <property type="entry name" value="HP_PGM_like"/>
    <property type="match status" value="1"/>
</dbReference>
<gene>
    <name evidence="1" type="ORF">TrVE_jg13796</name>
</gene>
<dbReference type="SMART" id="SM00855">
    <property type="entry name" value="PGAM"/>
    <property type="match status" value="1"/>
</dbReference>
<dbReference type="PANTHER" id="PTHR47821:SF2">
    <property type="entry name" value="PHOSPHOGLYCERATE MUTASE FAMILY PROTEIN"/>
    <property type="match status" value="1"/>
</dbReference>
<dbReference type="SUPFAM" id="SSF53254">
    <property type="entry name" value="Phosphoglycerate mutase-like"/>
    <property type="match status" value="1"/>
</dbReference>
<dbReference type="InterPro" id="IPR013078">
    <property type="entry name" value="His_Pase_superF_clade-1"/>
</dbReference>
<comment type="caution">
    <text evidence="1">The sequence shown here is derived from an EMBL/GenBank/DDBJ whole genome shotgun (WGS) entry which is preliminary data.</text>
</comment>
<accession>A0A9W7F480</accession>
<keyword evidence="2" id="KW-1185">Reference proteome</keyword>
<evidence type="ECO:0000313" key="2">
    <source>
        <dbReference type="Proteomes" id="UP001165160"/>
    </source>
</evidence>
<dbReference type="Gene3D" id="3.40.50.1240">
    <property type="entry name" value="Phosphoglycerate mutase-like"/>
    <property type="match status" value="1"/>
</dbReference>